<dbReference type="InterPro" id="IPR044946">
    <property type="entry name" value="Restrct_endonuc_typeI_TRD_sf"/>
</dbReference>
<dbReference type="AlphaFoldDB" id="A0A5A7SHA2"/>
<dbReference type="GO" id="GO:0003677">
    <property type="term" value="F:DNA binding"/>
    <property type="evidence" value="ECO:0007669"/>
    <property type="project" value="UniProtKB-KW"/>
</dbReference>
<keyword evidence="3" id="KW-0255">Endonuclease</keyword>
<dbReference type="PANTHER" id="PTHR30408:SF12">
    <property type="entry name" value="TYPE I RESTRICTION ENZYME MJAVIII SPECIFICITY SUBUNIT"/>
    <property type="match status" value="1"/>
</dbReference>
<dbReference type="EMBL" id="VLNY01000001">
    <property type="protein sequence ID" value="KAA0024779.1"/>
    <property type="molecule type" value="Genomic_DNA"/>
</dbReference>
<accession>A0A5A7SHA2</accession>
<proteinExistence type="predicted"/>
<protein>
    <submittedName>
        <fullName evidence="3">Restriction endonuclease subunit S</fullName>
    </submittedName>
</protein>
<dbReference type="Gene3D" id="3.90.220.20">
    <property type="entry name" value="DNA methylase specificity domains"/>
    <property type="match status" value="2"/>
</dbReference>
<evidence type="ECO:0000256" key="1">
    <source>
        <dbReference type="ARBA" id="ARBA00022747"/>
    </source>
</evidence>
<dbReference type="SUPFAM" id="SSF116734">
    <property type="entry name" value="DNA methylase specificity domain"/>
    <property type="match status" value="2"/>
</dbReference>
<gene>
    <name evidence="3" type="ORF">FOY51_02265</name>
</gene>
<dbReference type="InterPro" id="IPR052021">
    <property type="entry name" value="Type-I_RS_S_subunit"/>
</dbReference>
<keyword evidence="3" id="KW-0540">Nuclease</keyword>
<dbReference type="PANTHER" id="PTHR30408">
    <property type="entry name" value="TYPE-1 RESTRICTION ENZYME ECOKI SPECIFICITY PROTEIN"/>
    <property type="match status" value="1"/>
</dbReference>
<keyword evidence="3" id="KW-0378">Hydrolase</keyword>
<dbReference type="OrthoDB" id="3197085at2"/>
<keyword evidence="1" id="KW-0680">Restriction system</keyword>
<evidence type="ECO:0000313" key="4">
    <source>
        <dbReference type="Proteomes" id="UP000322244"/>
    </source>
</evidence>
<reference evidence="3 4" key="1">
    <citation type="submission" date="2019-07" db="EMBL/GenBank/DDBJ databases">
        <title>Rhodococcus cavernicolus sp. nov., isolated from a cave.</title>
        <authorList>
            <person name="Lee S.D."/>
        </authorList>
    </citation>
    <scope>NUCLEOTIDE SEQUENCE [LARGE SCALE GENOMIC DNA]</scope>
    <source>
        <strain evidence="3 4">C1-24</strain>
    </source>
</reference>
<evidence type="ECO:0000313" key="3">
    <source>
        <dbReference type="EMBL" id="KAA0024779.1"/>
    </source>
</evidence>
<keyword evidence="2" id="KW-0238">DNA-binding</keyword>
<sequence>MTAWPMVTLGELMVKRAGSVDPAKHPDESFDLYSIPAFDSGLPDVVVGAEIGSSKQVVRTGDVLLSRIVPHIRRAWVVGSERGRRIIASGEWMVFRSDRIHAGWLRHVLVGDLFHSQLMQTVAGVGGSLMRARPAHVATIEVPLPPLPEQRRIAAILDHADALRTKRREALARLDELTQSIFIDMFGTELANAGGHVPLGEQLSFLTSGSRGWARYYAESGEIFLRIQNVGDDELRLRDVAYVDPPSTAEAKRTKVRVGDVVLSITADLGRTAVISEAAAGGYINQHLAILRSDRFEPRFLSRVIASPAGQRQISAKSRGGTKAGLNFDDVRSLLVPCPDRTRQRHFVKRVENIEAIREEGLSALTELDTLFASLQSRAFRGEL</sequence>
<dbReference type="GO" id="GO:0009307">
    <property type="term" value="P:DNA restriction-modification system"/>
    <property type="evidence" value="ECO:0007669"/>
    <property type="project" value="UniProtKB-KW"/>
</dbReference>
<organism evidence="3 4">
    <name type="scientific">Antrihabitans cavernicola</name>
    <dbReference type="NCBI Taxonomy" id="2495913"/>
    <lineage>
        <taxon>Bacteria</taxon>
        <taxon>Bacillati</taxon>
        <taxon>Actinomycetota</taxon>
        <taxon>Actinomycetes</taxon>
        <taxon>Mycobacteriales</taxon>
        <taxon>Nocardiaceae</taxon>
        <taxon>Antrihabitans</taxon>
    </lineage>
</organism>
<comment type="caution">
    <text evidence="3">The sequence shown here is derived from an EMBL/GenBank/DDBJ whole genome shotgun (WGS) entry which is preliminary data.</text>
</comment>
<dbReference type="Proteomes" id="UP000322244">
    <property type="component" value="Unassembled WGS sequence"/>
</dbReference>
<name>A0A5A7SHA2_9NOCA</name>
<keyword evidence="4" id="KW-1185">Reference proteome</keyword>
<dbReference type="GO" id="GO:0004519">
    <property type="term" value="F:endonuclease activity"/>
    <property type="evidence" value="ECO:0007669"/>
    <property type="project" value="UniProtKB-KW"/>
</dbReference>
<evidence type="ECO:0000256" key="2">
    <source>
        <dbReference type="ARBA" id="ARBA00023125"/>
    </source>
</evidence>